<evidence type="ECO:0000256" key="1">
    <source>
        <dbReference type="SAM" id="SignalP"/>
    </source>
</evidence>
<protein>
    <recommendedName>
        <fullName evidence="4">Lipoprotein</fullName>
    </recommendedName>
</protein>
<feature type="chain" id="PRO_5040988693" description="Lipoprotein" evidence="1">
    <location>
        <begin position="22"/>
        <end position="161"/>
    </location>
</feature>
<sequence>MKKTMLALSLVGLLMACGENGADKTKGADKMVTLTKAERENKTEEELLGVLLSKAVYKEATQNLKGTEDKQKLEFLKRRAVNDYYILSVANKNTDVSDEEILTIYNKNKGDLQGKALEDVEGAIKSLIYEAKLKQEIGVVVGEIRDKYALDEQLKKYLEDK</sequence>
<reference evidence="2" key="1">
    <citation type="submission" date="2022-12" db="EMBL/GenBank/DDBJ databases">
        <title>Reference genome sequencing for broad-spectrum identification of bacterial and archaeal isolates by mass spectrometry.</title>
        <authorList>
            <person name="Sekiguchi Y."/>
            <person name="Tourlousse D.M."/>
        </authorList>
    </citation>
    <scope>NUCLEOTIDE SEQUENCE</scope>
    <source>
        <strain evidence="2">10succ1</strain>
    </source>
</reference>
<keyword evidence="3" id="KW-1185">Reference proteome</keyword>
<dbReference type="Proteomes" id="UP001144471">
    <property type="component" value="Unassembled WGS sequence"/>
</dbReference>
<proteinExistence type="predicted"/>
<evidence type="ECO:0008006" key="4">
    <source>
        <dbReference type="Google" id="ProtNLM"/>
    </source>
</evidence>
<dbReference type="EMBL" id="BSDY01000017">
    <property type="protein sequence ID" value="GLI57406.1"/>
    <property type="molecule type" value="Genomic_DNA"/>
</dbReference>
<dbReference type="AlphaFoldDB" id="A0A9W6LNI8"/>
<evidence type="ECO:0000313" key="2">
    <source>
        <dbReference type="EMBL" id="GLI57406.1"/>
    </source>
</evidence>
<evidence type="ECO:0000313" key="3">
    <source>
        <dbReference type="Proteomes" id="UP001144471"/>
    </source>
</evidence>
<feature type="signal peptide" evidence="1">
    <location>
        <begin position="1"/>
        <end position="21"/>
    </location>
</feature>
<gene>
    <name evidence="2" type="ORF">PM10SUCC1_29200</name>
</gene>
<organism evidence="2 3">
    <name type="scientific">Propionigenium maris DSM 9537</name>
    <dbReference type="NCBI Taxonomy" id="1123000"/>
    <lineage>
        <taxon>Bacteria</taxon>
        <taxon>Fusobacteriati</taxon>
        <taxon>Fusobacteriota</taxon>
        <taxon>Fusobacteriia</taxon>
        <taxon>Fusobacteriales</taxon>
        <taxon>Fusobacteriaceae</taxon>
        <taxon>Propionigenium</taxon>
    </lineage>
</organism>
<name>A0A9W6LNI8_9FUSO</name>
<dbReference type="RefSeq" id="WP_281837004.1">
    <property type="nucleotide sequence ID" value="NZ_BSDY01000017.1"/>
</dbReference>
<accession>A0A9W6LNI8</accession>
<keyword evidence="1" id="KW-0732">Signal</keyword>
<comment type="caution">
    <text evidence="2">The sequence shown here is derived from an EMBL/GenBank/DDBJ whole genome shotgun (WGS) entry which is preliminary data.</text>
</comment>
<dbReference type="PROSITE" id="PS51257">
    <property type="entry name" value="PROKAR_LIPOPROTEIN"/>
    <property type="match status" value="1"/>
</dbReference>